<protein>
    <recommendedName>
        <fullName evidence="2">DNA-(apurinic or apyrimidinic site) lyase</fullName>
        <ecNumber evidence="2">4.2.99.18</ecNumber>
    </recommendedName>
</protein>
<organism evidence="16 17">
    <name type="scientific">Aeromicrobium senzhongii</name>
    <dbReference type="NCBI Taxonomy" id="2663859"/>
    <lineage>
        <taxon>Bacteria</taxon>
        <taxon>Bacillati</taxon>
        <taxon>Actinomycetota</taxon>
        <taxon>Actinomycetes</taxon>
        <taxon>Propionibacteriales</taxon>
        <taxon>Nocardioidaceae</taxon>
        <taxon>Aeromicrobium</taxon>
    </lineage>
</organism>
<keyword evidence="10" id="KW-0456">Lyase</keyword>
<dbReference type="PROSITE" id="PS51066">
    <property type="entry name" value="ZF_FPG_2"/>
    <property type="match status" value="1"/>
</dbReference>
<dbReference type="CDD" id="cd08971">
    <property type="entry name" value="AcNei2_N"/>
    <property type="match status" value="1"/>
</dbReference>
<keyword evidence="8" id="KW-0238">DNA-binding</keyword>
<evidence type="ECO:0000256" key="6">
    <source>
        <dbReference type="ARBA" id="ARBA00022801"/>
    </source>
</evidence>
<dbReference type="SUPFAM" id="SSF46946">
    <property type="entry name" value="S13-like H2TH domain"/>
    <property type="match status" value="1"/>
</dbReference>
<evidence type="ECO:0000256" key="3">
    <source>
        <dbReference type="ARBA" id="ARBA00022723"/>
    </source>
</evidence>
<dbReference type="EMBL" id="CP060587">
    <property type="protein sequence ID" value="QNL93824.1"/>
    <property type="molecule type" value="Genomic_DNA"/>
</dbReference>
<dbReference type="PROSITE" id="PS51068">
    <property type="entry name" value="FPG_CAT"/>
    <property type="match status" value="1"/>
</dbReference>
<keyword evidence="9" id="KW-0234">DNA repair</keyword>
<evidence type="ECO:0000259" key="14">
    <source>
        <dbReference type="PROSITE" id="PS51066"/>
    </source>
</evidence>
<evidence type="ECO:0000256" key="11">
    <source>
        <dbReference type="ARBA" id="ARBA00023268"/>
    </source>
</evidence>
<evidence type="ECO:0000259" key="15">
    <source>
        <dbReference type="PROSITE" id="PS51068"/>
    </source>
</evidence>
<evidence type="ECO:0000313" key="16">
    <source>
        <dbReference type="EMBL" id="QNL93824.1"/>
    </source>
</evidence>
<dbReference type="SUPFAM" id="SSF57716">
    <property type="entry name" value="Glucocorticoid receptor-like (DNA-binding domain)"/>
    <property type="match status" value="1"/>
</dbReference>
<dbReference type="InterPro" id="IPR035937">
    <property type="entry name" value="FPG_N"/>
</dbReference>
<dbReference type="Gene3D" id="1.10.8.50">
    <property type="match status" value="1"/>
</dbReference>
<keyword evidence="11" id="KW-0511">Multifunctional enzyme</keyword>
<evidence type="ECO:0000256" key="2">
    <source>
        <dbReference type="ARBA" id="ARBA00012720"/>
    </source>
</evidence>
<evidence type="ECO:0000256" key="4">
    <source>
        <dbReference type="ARBA" id="ARBA00022763"/>
    </source>
</evidence>
<dbReference type="InterPro" id="IPR012319">
    <property type="entry name" value="FPG_cat"/>
</dbReference>
<evidence type="ECO:0000256" key="9">
    <source>
        <dbReference type="ARBA" id="ARBA00023204"/>
    </source>
</evidence>
<dbReference type="Gene3D" id="3.20.190.10">
    <property type="entry name" value="MutM-like, N-terminal"/>
    <property type="match status" value="1"/>
</dbReference>
<dbReference type="PANTHER" id="PTHR42697">
    <property type="entry name" value="ENDONUCLEASE 8"/>
    <property type="match status" value="1"/>
</dbReference>
<keyword evidence="5 13" id="KW-0863">Zinc-finger</keyword>
<accession>A0ABX6SR23</accession>
<dbReference type="InterPro" id="IPR000214">
    <property type="entry name" value="Znf_DNA_glyclase/AP_lyase"/>
</dbReference>
<dbReference type="SMART" id="SM00898">
    <property type="entry name" value="Fapy_DNA_glyco"/>
    <property type="match status" value="1"/>
</dbReference>
<dbReference type="InterPro" id="IPR010979">
    <property type="entry name" value="Ribosomal_uS13-like_H2TH"/>
</dbReference>
<proteinExistence type="inferred from homology"/>
<keyword evidence="3" id="KW-0479">Metal-binding</keyword>
<evidence type="ECO:0000313" key="17">
    <source>
        <dbReference type="Proteomes" id="UP000515871"/>
    </source>
</evidence>
<evidence type="ECO:0000256" key="8">
    <source>
        <dbReference type="ARBA" id="ARBA00023125"/>
    </source>
</evidence>
<dbReference type="RefSeq" id="WP_154596694.1">
    <property type="nucleotide sequence ID" value="NZ_CP060587.1"/>
</dbReference>
<sequence length="269" mass="30037">MPEGDTVWRTAHHLNEALAGRVLTSTEFRVPRYATVDLTGEVLREVVSVGKHLLMRTDEHSVHSHLKMEGSWHLYRPATLRRGGLRRPAHTVRAILRTDEWVAVGFSLGIIEVLPRADEASAVGHLGPDVLDPLFDRDLALANLRRDPEVPVFVALHDQRKVAGFGNEFVNETLYLSAVDPRTPVGEVDIERILDRGVKLIRANRDRIERSFTGSLRPGELHWVFSRSGRPCRRCGTLIGETALGPPTQERRVYFCPTCQPPASGGPDV</sequence>
<dbReference type="EC" id="4.2.99.18" evidence="2"/>
<reference evidence="16 17" key="1">
    <citation type="submission" date="2020-08" db="EMBL/GenBank/DDBJ databases">
        <title>Novel species in genus Aeromicrobium.</title>
        <authorList>
            <person name="Zhang G."/>
        </authorList>
    </citation>
    <scope>NUCLEOTIDE SEQUENCE [LARGE SCALE GENOMIC DNA]</scope>
    <source>
        <strain evidence="17">zg-629</strain>
    </source>
</reference>
<evidence type="ECO:0000256" key="7">
    <source>
        <dbReference type="ARBA" id="ARBA00022833"/>
    </source>
</evidence>
<dbReference type="SUPFAM" id="SSF81624">
    <property type="entry name" value="N-terminal domain of MutM-like DNA repair proteins"/>
    <property type="match status" value="1"/>
</dbReference>
<keyword evidence="4" id="KW-0227">DNA damage</keyword>
<keyword evidence="7" id="KW-0862">Zinc</keyword>
<evidence type="ECO:0000256" key="5">
    <source>
        <dbReference type="ARBA" id="ARBA00022771"/>
    </source>
</evidence>
<dbReference type="InterPro" id="IPR015886">
    <property type="entry name" value="H2TH_FPG"/>
</dbReference>
<comment type="similarity">
    <text evidence="1">Belongs to the FPG family.</text>
</comment>
<evidence type="ECO:0000256" key="1">
    <source>
        <dbReference type="ARBA" id="ARBA00009409"/>
    </source>
</evidence>
<dbReference type="PANTHER" id="PTHR42697:SF1">
    <property type="entry name" value="ENDONUCLEASE 8"/>
    <property type="match status" value="1"/>
</dbReference>
<gene>
    <name evidence="16" type="ORF">H9L21_12035</name>
</gene>
<evidence type="ECO:0000256" key="12">
    <source>
        <dbReference type="ARBA" id="ARBA00023295"/>
    </source>
</evidence>
<evidence type="ECO:0000256" key="13">
    <source>
        <dbReference type="PROSITE-ProRule" id="PRU00391"/>
    </source>
</evidence>
<dbReference type="Pfam" id="PF01149">
    <property type="entry name" value="Fapy_DNA_glyco"/>
    <property type="match status" value="1"/>
</dbReference>
<dbReference type="InterPro" id="IPR044090">
    <property type="entry name" value="Nei2_N"/>
</dbReference>
<evidence type="ECO:0000256" key="10">
    <source>
        <dbReference type="ARBA" id="ARBA00023239"/>
    </source>
</evidence>
<keyword evidence="17" id="KW-1185">Reference proteome</keyword>
<dbReference type="Proteomes" id="UP000515871">
    <property type="component" value="Chromosome"/>
</dbReference>
<feature type="domain" description="Formamidopyrimidine-DNA glycosylase catalytic" evidence="15">
    <location>
        <begin position="2"/>
        <end position="89"/>
    </location>
</feature>
<feature type="domain" description="FPG-type" evidence="14">
    <location>
        <begin position="223"/>
        <end position="261"/>
    </location>
</feature>
<keyword evidence="6" id="KW-0378">Hydrolase</keyword>
<keyword evidence="12" id="KW-0326">Glycosidase</keyword>
<dbReference type="SMART" id="SM01232">
    <property type="entry name" value="H2TH"/>
    <property type="match status" value="1"/>
</dbReference>
<name>A0ABX6SR23_9ACTN</name>